<dbReference type="Pfam" id="PF01916">
    <property type="entry name" value="DS"/>
    <property type="match status" value="1"/>
</dbReference>
<dbReference type="NCBIfam" id="TIGR00321">
    <property type="entry name" value="dhys"/>
    <property type="match status" value="1"/>
</dbReference>
<keyword evidence="3" id="KW-0520">NAD</keyword>
<evidence type="ECO:0000256" key="4">
    <source>
        <dbReference type="SAM" id="MobiDB-lite"/>
    </source>
</evidence>
<evidence type="ECO:0000313" key="5">
    <source>
        <dbReference type="EMBL" id="CAI9952958.1"/>
    </source>
</evidence>
<organism evidence="5">
    <name type="scientific">Hexamita inflata</name>
    <dbReference type="NCBI Taxonomy" id="28002"/>
    <lineage>
        <taxon>Eukaryota</taxon>
        <taxon>Metamonada</taxon>
        <taxon>Diplomonadida</taxon>
        <taxon>Hexamitidae</taxon>
        <taxon>Hexamitinae</taxon>
        <taxon>Hexamita</taxon>
    </lineage>
</organism>
<feature type="region of interest" description="Disordered" evidence="4">
    <location>
        <begin position="1"/>
        <end position="26"/>
    </location>
</feature>
<protein>
    <submittedName>
        <fullName evidence="5">Deoxyhypusine synthase</fullName>
    </submittedName>
    <submittedName>
        <fullName evidence="6">Deoxyhypusine_synthase</fullName>
    </submittedName>
</protein>
<dbReference type="SUPFAM" id="SSF52467">
    <property type="entry name" value="DHS-like NAD/FAD-binding domain"/>
    <property type="match status" value="1"/>
</dbReference>
<dbReference type="EMBL" id="CATOUU010000834">
    <property type="protein sequence ID" value="CAI9952958.1"/>
    <property type="molecule type" value="Genomic_DNA"/>
</dbReference>
<evidence type="ECO:0000256" key="2">
    <source>
        <dbReference type="ARBA" id="ARBA00022679"/>
    </source>
</evidence>
<proteinExistence type="inferred from homology"/>
<keyword evidence="2" id="KW-0808">Transferase</keyword>
<dbReference type="Gene3D" id="3.40.910.10">
    <property type="entry name" value="Deoxyhypusine synthase"/>
    <property type="match status" value="1"/>
</dbReference>
<evidence type="ECO:0000313" key="7">
    <source>
        <dbReference type="Proteomes" id="UP001642409"/>
    </source>
</evidence>
<dbReference type="Proteomes" id="UP001642409">
    <property type="component" value="Unassembled WGS sequence"/>
</dbReference>
<dbReference type="FunFam" id="3.40.910.10:FF:000002">
    <property type="entry name" value="Deoxyhypusine synthase"/>
    <property type="match status" value="1"/>
</dbReference>
<dbReference type="PANTHER" id="PTHR11703">
    <property type="entry name" value="DEOXYHYPUSINE SYNTHASE"/>
    <property type="match status" value="1"/>
</dbReference>
<name>A0AA86Q7X5_9EUKA</name>
<dbReference type="InterPro" id="IPR002773">
    <property type="entry name" value="Deoxyhypusine_synthase"/>
</dbReference>
<reference evidence="5" key="1">
    <citation type="submission" date="2023-06" db="EMBL/GenBank/DDBJ databases">
        <authorList>
            <person name="Kurt Z."/>
        </authorList>
    </citation>
    <scope>NUCLEOTIDE SEQUENCE</scope>
</reference>
<comment type="similarity">
    <text evidence="1">Belongs to the deoxyhypusine synthase family.</text>
</comment>
<dbReference type="InterPro" id="IPR036982">
    <property type="entry name" value="Deoxyhypusine_synthase_sf"/>
</dbReference>
<accession>A0AA86Q7X5</accession>
<dbReference type="AlphaFoldDB" id="A0AA86Q7X5"/>
<gene>
    <name evidence="5" type="ORF">HINF_LOCUS40603</name>
    <name evidence="6" type="ORF">HINF_LOCUS8861</name>
</gene>
<dbReference type="PANTHER" id="PTHR11703:SF0">
    <property type="entry name" value="DEOXYHYPUSINE SYNTHASE"/>
    <property type="match status" value="1"/>
</dbReference>
<evidence type="ECO:0000313" key="6">
    <source>
        <dbReference type="EMBL" id="CAL5985400.1"/>
    </source>
</evidence>
<dbReference type="GO" id="GO:0005737">
    <property type="term" value="C:cytoplasm"/>
    <property type="evidence" value="ECO:0007669"/>
    <property type="project" value="TreeGrafter"/>
</dbReference>
<keyword evidence="7" id="KW-1185">Reference proteome</keyword>
<evidence type="ECO:0000256" key="3">
    <source>
        <dbReference type="ARBA" id="ARBA00023027"/>
    </source>
</evidence>
<comment type="caution">
    <text evidence="5">The sequence shown here is derived from an EMBL/GenBank/DDBJ whole genome shotgun (WGS) entry which is preliminary data.</text>
</comment>
<dbReference type="GO" id="GO:0034038">
    <property type="term" value="F:deoxyhypusine synthase activity"/>
    <property type="evidence" value="ECO:0007669"/>
    <property type="project" value="TreeGrafter"/>
</dbReference>
<dbReference type="EMBL" id="CAXDID020000018">
    <property type="protein sequence ID" value="CAL5985400.1"/>
    <property type="molecule type" value="Genomic_DNA"/>
</dbReference>
<evidence type="ECO:0000256" key="1">
    <source>
        <dbReference type="ARBA" id="ARBA00009892"/>
    </source>
</evidence>
<reference evidence="6 7" key="2">
    <citation type="submission" date="2024-07" db="EMBL/GenBank/DDBJ databases">
        <authorList>
            <person name="Akdeniz Z."/>
        </authorList>
    </citation>
    <scope>NUCLEOTIDE SEQUENCE [LARGE SCALE GENOMIC DNA]</scope>
</reference>
<dbReference type="InterPro" id="IPR029035">
    <property type="entry name" value="DHS-like_NAD/FAD-binding_dom"/>
</dbReference>
<sequence>MTDPHNSVFKKQEEGPTGFESAPKIFGPDFNAKPSYDKIFDEYLNIGFQASSFGQAINEIKRMLSYRLSDDEYDPNRSFPQDPAERAKIGCKIFLGYTSNMVSSGLREVIKYLVQHKMVDVVVSSAGGIEEDFIKCMAPNYLGDFHLKGKELRQKSLNRTGNLIVPNDNYCLFEDWILPIFDECLELQHQGFHWTPSRLIWKLGQKINNEESIYYWAYKNQIPVFCPAITDGSLGDCLYFHTFQHPGLIIDVVGDIRAMNEQAVRSPKNGCIILGGGTSKHHIMNANLFTNMGADFVVYVNTAQEFDGCDSGARPDEAISWGKISWDAKPVKVYADATLVFPILVKKTFVEAYEANPEFYEKKCGQNPHSGYYQEQEEDIGVHVNWLD</sequence>